<dbReference type="EMBL" id="QDEB01084819">
    <property type="protein sequence ID" value="RZC33882.1"/>
    <property type="molecule type" value="Genomic_DNA"/>
</dbReference>
<reference evidence="1 2" key="1">
    <citation type="submission" date="2017-03" db="EMBL/GenBank/DDBJ databases">
        <title>Genome of the blue death feigning beetle - Asbolus verrucosus.</title>
        <authorList>
            <person name="Rider S.D."/>
        </authorList>
    </citation>
    <scope>NUCLEOTIDE SEQUENCE [LARGE SCALE GENOMIC DNA]</scope>
    <source>
        <strain evidence="1">Butters</strain>
        <tissue evidence="1">Head and leg muscle</tissue>
    </source>
</reference>
<sequence length="106" mass="11931">MADKIVNISTPNFCILDQSDAVQCHREKRSDNLNPSTDAIVSLQDQINKLTKTEIEVTADHAKICQEFAIFTNALKKKQETINSLALLAKLANSHHRRETQQLIDS</sequence>
<keyword evidence="2" id="KW-1185">Reference proteome</keyword>
<dbReference type="AlphaFoldDB" id="A0A482VLX8"/>
<organism evidence="1 2">
    <name type="scientific">Asbolus verrucosus</name>
    <name type="common">Desert ironclad beetle</name>
    <dbReference type="NCBI Taxonomy" id="1661398"/>
    <lineage>
        <taxon>Eukaryota</taxon>
        <taxon>Metazoa</taxon>
        <taxon>Ecdysozoa</taxon>
        <taxon>Arthropoda</taxon>
        <taxon>Hexapoda</taxon>
        <taxon>Insecta</taxon>
        <taxon>Pterygota</taxon>
        <taxon>Neoptera</taxon>
        <taxon>Endopterygota</taxon>
        <taxon>Coleoptera</taxon>
        <taxon>Polyphaga</taxon>
        <taxon>Cucujiformia</taxon>
        <taxon>Tenebrionidae</taxon>
        <taxon>Pimeliinae</taxon>
        <taxon>Asbolus</taxon>
    </lineage>
</organism>
<name>A0A482VLX8_ASBVE</name>
<protein>
    <submittedName>
        <fullName evidence="1">Uncharacterized protein</fullName>
    </submittedName>
</protein>
<dbReference type="Proteomes" id="UP000292052">
    <property type="component" value="Unassembled WGS sequence"/>
</dbReference>
<gene>
    <name evidence="1" type="ORF">BDFB_011653</name>
</gene>
<proteinExistence type="predicted"/>
<evidence type="ECO:0000313" key="2">
    <source>
        <dbReference type="Proteomes" id="UP000292052"/>
    </source>
</evidence>
<comment type="caution">
    <text evidence="1">The sequence shown here is derived from an EMBL/GenBank/DDBJ whole genome shotgun (WGS) entry which is preliminary data.</text>
</comment>
<evidence type="ECO:0000313" key="1">
    <source>
        <dbReference type="EMBL" id="RZC33882.1"/>
    </source>
</evidence>
<accession>A0A482VLX8</accession>